<dbReference type="InterPro" id="IPR053044">
    <property type="entry name" value="Metallo-hydrolase/TatD-type"/>
</dbReference>
<dbReference type="Proteomes" id="UP000094336">
    <property type="component" value="Unassembled WGS sequence"/>
</dbReference>
<evidence type="ECO:0000313" key="2">
    <source>
        <dbReference type="Proteomes" id="UP000094336"/>
    </source>
</evidence>
<dbReference type="RefSeq" id="XP_018987293.1">
    <property type="nucleotide sequence ID" value="XM_019128104.1"/>
</dbReference>
<dbReference type="Pfam" id="PF01026">
    <property type="entry name" value="TatD_DNase"/>
    <property type="match status" value="1"/>
</dbReference>
<dbReference type="InterPro" id="IPR001130">
    <property type="entry name" value="TatD-like"/>
</dbReference>
<dbReference type="AlphaFoldDB" id="A0A1E3QWB9"/>
<gene>
    <name evidence="1" type="ORF">BABINDRAFT_160182</name>
</gene>
<dbReference type="Gene3D" id="3.20.20.140">
    <property type="entry name" value="Metal-dependent hydrolases"/>
    <property type="match status" value="1"/>
</dbReference>
<dbReference type="GO" id="GO:0016788">
    <property type="term" value="F:hydrolase activity, acting on ester bonds"/>
    <property type="evidence" value="ECO:0007669"/>
    <property type="project" value="InterPro"/>
</dbReference>
<dbReference type="InterPro" id="IPR032466">
    <property type="entry name" value="Metal_Hydrolase"/>
</dbReference>
<dbReference type="SUPFAM" id="SSF51556">
    <property type="entry name" value="Metallo-dependent hydrolases"/>
    <property type="match status" value="1"/>
</dbReference>
<sequence length="347" mass="39655">MLYDAHCHLEISDCNETSGSRLLAFIDSQPIPDNFFGLMSTCQYDIDLVEFLGDHSAKVVPCFGVHPWYSHLFTFDETVDKKMHYSAVLSPAPSDEFLSILPPPTLFSSYLTKLETYLVKHKVSFMGEIGLDKVFRVPWAGFFGSNARVEGVQGRFSPYKVDFNHQRRILQEQLRLAASLEKPVSVHCVKAQGALYEEITAHQEVYNHIPSVCLHSYTGSFDQAMMWVKFFKKERLNVYFSLSQVINGVRENEAKMLLFKQIVKHIPPECLLIETDMTLNQISLPSAEASSSADSLECNCQSDARLSFAGYTQLLDQVFERICETQNWDQSTCRGYLLDNWRAFQHQ</sequence>
<protein>
    <submittedName>
        <fullName evidence="1">Uncharacterized protein</fullName>
    </submittedName>
</protein>
<organism evidence="1 2">
    <name type="scientific">Babjeviella inositovora NRRL Y-12698</name>
    <dbReference type="NCBI Taxonomy" id="984486"/>
    <lineage>
        <taxon>Eukaryota</taxon>
        <taxon>Fungi</taxon>
        <taxon>Dikarya</taxon>
        <taxon>Ascomycota</taxon>
        <taxon>Saccharomycotina</taxon>
        <taxon>Pichiomycetes</taxon>
        <taxon>Serinales incertae sedis</taxon>
        <taxon>Babjeviella</taxon>
    </lineage>
</organism>
<proteinExistence type="predicted"/>
<name>A0A1E3QWB9_9ASCO</name>
<dbReference type="EMBL" id="KV454427">
    <property type="protein sequence ID" value="ODQ81965.1"/>
    <property type="molecule type" value="Genomic_DNA"/>
</dbReference>
<reference evidence="2" key="1">
    <citation type="submission" date="2016-05" db="EMBL/GenBank/DDBJ databases">
        <title>Comparative genomics of biotechnologically important yeasts.</title>
        <authorList>
            <consortium name="DOE Joint Genome Institute"/>
            <person name="Riley R."/>
            <person name="Haridas S."/>
            <person name="Wolfe K.H."/>
            <person name="Lopes M.R."/>
            <person name="Hittinger C.T."/>
            <person name="Goker M."/>
            <person name="Salamov A."/>
            <person name="Wisecaver J."/>
            <person name="Long T.M."/>
            <person name="Aerts A.L."/>
            <person name="Barry K."/>
            <person name="Choi C."/>
            <person name="Clum A."/>
            <person name="Coughlan A.Y."/>
            <person name="Deshpande S."/>
            <person name="Douglass A.P."/>
            <person name="Hanson S.J."/>
            <person name="Klenk H.-P."/>
            <person name="Labutti K."/>
            <person name="Lapidus A."/>
            <person name="Lindquist E."/>
            <person name="Lipzen A."/>
            <person name="Meier-Kolthoff J.P."/>
            <person name="Ohm R.A."/>
            <person name="Otillar R.P."/>
            <person name="Pangilinan J."/>
            <person name="Peng Y."/>
            <person name="Rokas A."/>
            <person name="Rosa C.A."/>
            <person name="Scheuner C."/>
            <person name="Sibirny A.A."/>
            <person name="Slot J.C."/>
            <person name="Stielow J.B."/>
            <person name="Sun H."/>
            <person name="Kurtzman C.P."/>
            <person name="Blackwell M."/>
            <person name="Grigoriev I.V."/>
            <person name="Jeffries T.W."/>
        </authorList>
    </citation>
    <scope>NUCLEOTIDE SEQUENCE [LARGE SCALE GENOMIC DNA]</scope>
    <source>
        <strain evidence="2">NRRL Y-12698</strain>
    </source>
</reference>
<accession>A0A1E3QWB9</accession>
<evidence type="ECO:0000313" key="1">
    <source>
        <dbReference type="EMBL" id="ODQ81965.1"/>
    </source>
</evidence>
<dbReference type="GeneID" id="30145957"/>
<dbReference type="PANTHER" id="PTHR47345:SF1">
    <property type="entry name" value="CUT9-INTERACTING PROTEIN SCN1"/>
    <property type="match status" value="1"/>
</dbReference>
<dbReference type="PANTHER" id="PTHR47345">
    <property type="entry name" value="CUT9-INTERACTING PROTEIN SCN1"/>
    <property type="match status" value="1"/>
</dbReference>
<dbReference type="OrthoDB" id="413993at2759"/>
<keyword evidence="2" id="KW-1185">Reference proteome</keyword>